<accession>A0A5B8LUU1</accession>
<dbReference type="GO" id="GO:0005975">
    <property type="term" value="P:carbohydrate metabolic process"/>
    <property type="evidence" value="ECO:0007669"/>
    <property type="project" value="InterPro"/>
</dbReference>
<protein>
    <recommendedName>
        <fullName evidence="3">Aldose 1-epimerase</fullName>
    </recommendedName>
</protein>
<evidence type="ECO:0000313" key="2">
    <source>
        <dbReference type="Proteomes" id="UP000315364"/>
    </source>
</evidence>
<dbReference type="Proteomes" id="UP000315364">
    <property type="component" value="Chromosome"/>
</dbReference>
<dbReference type="KEGG" id="dea:FPZ08_14745"/>
<name>A0A5B8LUU1_9HYPH</name>
<sequence length="296" mass="31408">MAIIAIESNALLVEVDADFGARVVSLIDRRSGRDWMAKGPQSSQVGEDAVYAADEAVGWDECFPTVAPWDASGTTHGRRLRDHGDLWGRPFTVEAQAPDSLTLSRTAGGFRFTRRLSADDAVLAADYRVDNIGDVALPYMWALHGLLAVTPEDRIELGVDTVSASYLSRDGKTIVAPQLAWPGPNRALDLKLDAVHPATTQFAGKLYASTVPGARAAVSGPRGAIDIAFDNAEIAHLGIWLNYGGWPAPGNGHHIALEPTTAPVDHLGQALEQGSATILAPGASASWTITMTLRAP</sequence>
<dbReference type="AlphaFoldDB" id="A0A5B8LUU1"/>
<dbReference type="GO" id="GO:0003824">
    <property type="term" value="F:catalytic activity"/>
    <property type="evidence" value="ECO:0007669"/>
    <property type="project" value="InterPro"/>
</dbReference>
<evidence type="ECO:0000313" key="1">
    <source>
        <dbReference type="EMBL" id="QDZ11893.1"/>
    </source>
</evidence>
<dbReference type="EMBL" id="CP042304">
    <property type="protein sequence ID" value="QDZ11893.1"/>
    <property type="molecule type" value="Genomic_DNA"/>
</dbReference>
<dbReference type="InterPro" id="IPR014718">
    <property type="entry name" value="GH-type_carb-bd"/>
</dbReference>
<evidence type="ECO:0008006" key="3">
    <source>
        <dbReference type="Google" id="ProtNLM"/>
    </source>
</evidence>
<gene>
    <name evidence="1" type="ORF">FPZ08_14745</name>
</gene>
<organism evidence="1 2">
    <name type="scientific">Devosia ginsengisoli</name>
    <dbReference type="NCBI Taxonomy" id="400770"/>
    <lineage>
        <taxon>Bacteria</taxon>
        <taxon>Pseudomonadati</taxon>
        <taxon>Pseudomonadota</taxon>
        <taxon>Alphaproteobacteria</taxon>
        <taxon>Hyphomicrobiales</taxon>
        <taxon>Devosiaceae</taxon>
        <taxon>Devosia</taxon>
    </lineage>
</organism>
<dbReference type="Gene3D" id="2.70.98.10">
    <property type="match status" value="1"/>
</dbReference>
<dbReference type="OrthoDB" id="2528227at2"/>
<reference evidence="1 2" key="1">
    <citation type="submission" date="2019-07" db="EMBL/GenBank/DDBJ databases">
        <title>Full genome sequence of Devosia sp. Gsoil 520.</title>
        <authorList>
            <person name="Im W.-T."/>
        </authorList>
    </citation>
    <scope>NUCLEOTIDE SEQUENCE [LARGE SCALE GENOMIC DNA]</scope>
    <source>
        <strain evidence="1 2">Gsoil 520</strain>
    </source>
</reference>
<dbReference type="InterPro" id="IPR011013">
    <property type="entry name" value="Gal_mutarotase_sf_dom"/>
</dbReference>
<dbReference type="GO" id="GO:0030246">
    <property type="term" value="F:carbohydrate binding"/>
    <property type="evidence" value="ECO:0007669"/>
    <property type="project" value="InterPro"/>
</dbReference>
<keyword evidence="2" id="KW-1185">Reference proteome</keyword>
<dbReference type="RefSeq" id="WP_146290709.1">
    <property type="nucleotide sequence ID" value="NZ_CP042304.1"/>
</dbReference>
<dbReference type="SUPFAM" id="SSF74650">
    <property type="entry name" value="Galactose mutarotase-like"/>
    <property type="match status" value="1"/>
</dbReference>
<proteinExistence type="predicted"/>